<evidence type="ECO:0000259" key="8">
    <source>
        <dbReference type="Pfam" id="PF03458"/>
    </source>
</evidence>
<evidence type="ECO:0000256" key="2">
    <source>
        <dbReference type="ARBA" id="ARBA00008193"/>
    </source>
</evidence>
<feature type="domain" description="Glycine transporter" evidence="8">
    <location>
        <begin position="102"/>
        <end position="173"/>
    </location>
</feature>
<dbReference type="PANTHER" id="PTHR30506">
    <property type="entry name" value="INNER MEMBRANE PROTEIN"/>
    <property type="match status" value="1"/>
</dbReference>
<evidence type="ECO:0000313" key="9">
    <source>
        <dbReference type="EMBL" id="MFC6441616.1"/>
    </source>
</evidence>
<evidence type="ECO:0000256" key="7">
    <source>
        <dbReference type="SAM" id="Phobius"/>
    </source>
</evidence>
<keyword evidence="5 7" id="KW-1133">Transmembrane helix</keyword>
<dbReference type="Pfam" id="PF03458">
    <property type="entry name" value="Gly_transporter"/>
    <property type="match status" value="2"/>
</dbReference>
<dbReference type="EMBL" id="JBHSUS010000001">
    <property type="protein sequence ID" value="MFC6441616.1"/>
    <property type="molecule type" value="Genomic_DNA"/>
</dbReference>
<evidence type="ECO:0000256" key="5">
    <source>
        <dbReference type="ARBA" id="ARBA00022989"/>
    </source>
</evidence>
<feature type="transmembrane region" description="Helical" evidence="7">
    <location>
        <begin position="96"/>
        <end position="114"/>
    </location>
</feature>
<keyword evidence="4 7" id="KW-0812">Transmembrane</keyword>
<sequence>MGDFLPDNASDWLHWIDLLGVAVFAISGTLMAHKKHMDGIGVIVLATVTAIGGGTLRDLILDVPVFWVSDNSYLYAILLAALITIIWIRRSDRFPLRFLLHADAIGLAFFNIMGAQKALSMGVSPVVAVMMGTMSGVFGGLLRDVICREIPLVLKGELYATACIIGGILYTLCLYVGMASHWSMAAGILVTLTIRLLAMRYHWQLTVFHPPTNH</sequence>
<feature type="transmembrane region" description="Helical" evidence="7">
    <location>
        <begin position="12"/>
        <end position="32"/>
    </location>
</feature>
<organism evidence="9 10">
    <name type="scientific">Pseudobowmanella zhangzhouensis</name>
    <dbReference type="NCBI Taxonomy" id="1537679"/>
    <lineage>
        <taxon>Bacteria</taxon>
        <taxon>Pseudomonadati</taxon>
        <taxon>Pseudomonadota</taxon>
        <taxon>Gammaproteobacteria</taxon>
        <taxon>Alteromonadales</taxon>
        <taxon>Alteromonadaceae</taxon>
    </lineage>
</organism>
<feature type="transmembrane region" description="Helical" evidence="7">
    <location>
        <begin position="158"/>
        <end position="178"/>
    </location>
</feature>
<accession>A0ABW1XN60</accession>
<evidence type="ECO:0000256" key="4">
    <source>
        <dbReference type="ARBA" id="ARBA00022692"/>
    </source>
</evidence>
<feature type="domain" description="Glycine transporter" evidence="8">
    <location>
        <begin position="15"/>
        <end position="87"/>
    </location>
</feature>
<feature type="transmembrane region" description="Helical" evidence="7">
    <location>
        <begin position="126"/>
        <end position="146"/>
    </location>
</feature>
<dbReference type="RefSeq" id="WP_131257624.1">
    <property type="nucleotide sequence ID" value="NZ_JBHSUS010000001.1"/>
</dbReference>
<evidence type="ECO:0000256" key="3">
    <source>
        <dbReference type="ARBA" id="ARBA00022475"/>
    </source>
</evidence>
<feature type="transmembrane region" description="Helical" evidence="7">
    <location>
        <begin position="72"/>
        <end position="89"/>
    </location>
</feature>
<name>A0ABW1XN60_9ALTE</name>
<evidence type="ECO:0000313" key="10">
    <source>
        <dbReference type="Proteomes" id="UP001596364"/>
    </source>
</evidence>
<keyword evidence="10" id="KW-1185">Reference proteome</keyword>
<feature type="transmembrane region" description="Helical" evidence="7">
    <location>
        <begin position="39"/>
        <end position="60"/>
    </location>
</feature>
<reference evidence="10" key="1">
    <citation type="journal article" date="2019" name="Int. J. Syst. Evol. Microbiol.">
        <title>The Global Catalogue of Microorganisms (GCM) 10K type strain sequencing project: providing services to taxonomists for standard genome sequencing and annotation.</title>
        <authorList>
            <consortium name="The Broad Institute Genomics Platform"/>
            <consortium name="The Broad Institute Genome Sequencing Center for Infectious Disease"/>
            <person name="Wu L."/>
            <person name="Ma J."/>
        </authorList>
    </citation>
    <scope>NUCLEOTIDE SEQUENCE [LARGE SCALE GENOMIC DNA]</scope>
    <source>
        <strain evidence="10">CGMCC 1.16031</strain>
    </source>
</reference>
<keyword evidence="3" id="KW-1003">Cell membrane</keyword>
<gene>
    <name evidence="9" type="ORF">ACFP85_15795</name>
</gene>
<protein>
    <submittedName>
        <fullName evidence="9">Trimeric intracellular cation channel family protein</fullName>
    </submittedName>
</protein>
<keyword evidence="6 7" id="KW-0472">Membrane</keyword>
<dbReference type="Proteomes" id="UP001596364">
    <property type="component" value="Unassembled WGS sequence"/>
</dbReference>
<comment type="similarity">
    <text evidence="2">Belongs to the UPF0126 family.</text>
</comment>
<feature type="transmembrane region" description="Helical" evidence="7">
    <location>
        <begin position="184"/>
        <end position="203"/>
    </location>
</feature>
<evidence type="ECO:0000256" key="1">
    <source>
        <dbReference type="ARBA" id="ARBA00004651"/>
    </source>
</evidence>
<comment type="caution">
    <text evidence="9">The sequence shown here is derived from an EMBL/GenBank/DDBJ whole genome shotgun (WGS) entry which is preliminary data.</text>
</comment>
<comment type="subcellular location">
    <subcellularLocation>
        <location evidence="1">Cell membrane</location>
        <topology evidence="1">Multi-pass membrane protein</topology>
    </subcellularLocation>
</comment>
<dbReference type="PANTHER" id="PTHR30506:SF3">
    <property type="entry name" value="UPF0126 INNER MEMBRANE PROTEIN YADS-RELATED"/>
    <property type="match status" value="1"/>
</dbReference>
<dbReference type="InterPro" id="IPR005115">
    <property type="entry name" value="Gly_transporter"/>
</dbReference>
<proteinExistence type="inferred from homology"/>
<evidence type="ECO:0000256" key="6">
    <source>
        <dbReference type="ARBA" id="ARBA00023136"/>
    </source>
</evidence>